<reference evidence="2 3" key="1">
    <citation type="journal article" date="2018" name="Sci. Rep.">
        <title>Extensive genomic diversity among Mycobacterium marinum strains revealed by whole genome sequencing.</title>
        <authorList>
            <person name="Das S."/>
            <person name="Pettersson B.M."/>
            <person name="Behra P.R."/>
            <person name="Mallick A."/>
            <person name="Cheramie M."/>
            <person name="Ramesh M."/>
            <person name="Shirreff L."/>
            <person name="DuCote T."/>
            <person name="Dasgupta S."/>
            <person name="Ennis D.G."/>
            <person name="Kirsebom L.A."/>
        </authorList>
    </citation>
    <scope>NUCLEOTIDE SEQUENCE [LARGE SCALE GENOMIC DNA]</scope>
    <source>
        <strain evidence="2 3">Davis1</strain>
    </source>
</reference>
<dbReference type="EMBL" id="PEDF01000087">
    <property type="protein sequence ID" value="RFZ40627.1"/>
    <property type="molecule type" value="Genomic_DNA"/>
</dbReference>
<comment type="caution">
    <text evidence="2">The sequence shown here is derived from an EMBL/GenBank/DDBJ whole genome shotgun (WGS) entry which is preliminary data.</text>
</comment>
<evidence type="ECO:0000256" key="1">
    <source>
        <dbReference type="SAM" id="Phobius"/>
    </source>
</evidence>
<evidence type="ECO:0000313" key="2">
    <source>
        <dbReference type="EMBL" id="RFZ40627.1"/>
    </source>
</evidence>
<accession>A0A3E2MV85</accession>
<gene>
    <name evidence="2" type="ORF">DAVIS_02885</name>
</gene>
<keyword evidence="1" id="KW-0472">Membrane</keyword>
<proteinExistence type="predicted"/>
<sequence length="53" mass="5254">MVVPGGRARMVKTVGPVAMRGSSVVVVPGVLVVTPICLGITVPWVGLVGLGDG</sequence>
<keyword evidence="1" id="KW-0812">Transmembrane</keyword>
<name>A0A3E2MV85_MYCMR</name>
<organism evidence="2 3">
    <name type="scientific">Mycobacterium marinum</name>
    <dbReference type="NCBI Taxonomy" id="1781"/>
    <lineage>
        <taxon>Bacteria</taxon>
        <taxon>Bacillati</taxon>
        <taxon>Actinomycetota</taxon>
        <taxon>Actinomycetes</taxon>
        <taxon>Mycobacteriales</taxon>
        <taxon>Mycobacteriaceae</taxon>
        <taxon>Mycobacterium</taxon>
        <taxon>Mycobacterium ulcerans group</taxon>
    </lineage>
</organism>
<dbReference type="Proteomes" id="UP000257451">
    <property type="component" value="Unassembled WGS sequence"/>
</dbReference>
<feature type="transmembrane region" description="Helical" evidence="1">
    <location>
        <begin position="21"/>
        <end position="45"/>
    </location>
</feature>
<keyword evidence="1" id="KW-1133">Transmembrane helix</keyword>
<evidence type="ECO:0000313" key="3">
    <source>
        <dbReference type="Proteomes" id="UP000257451"/>
    </source>
</evidence>
<dbReference type="AlphaFoldDB" id="A0A3E2MV85"/>
<protein>
    <submittedName>
        <fullName evidence="2">Uncharacterized protein</fullName>
    </submittedName>
</protein>